<evidence type="ECO:0000256" key="1">
    <source>
        <dbReference type="ARBA" id="ARBA00004123"/>
    </source>
</evidence>
<reference evidence="5" key="1">
    <citation type="submission" date="2021-01" db="EMBL/GenBank/DDBJ databases">
        <authorList>
            <person name="Corre E."/>
            <person name="Pelletier E."/>
            <person name="Niang G."/>
            <person name="Scheremetjew M."/>
            <person name="Finn R."/>
            <person name="Kale V."/>
            <person name="Holt S."/>
            <person name="Cochrane G."/>
            <person name="Meng A."/>
            <person name="Brown T."/>
            <person name="Cohen L."/>
        </authorList>
    </citation>
    <scope>NUCLEOTIDE SEQUENCE</scope>
    <source>
        <strain evidence="5">CCMP3107</strain>
    </source>
</reference>
<protein>
    <recommendedName>
        <fullName evidence="6">THO complex subunit 7 homolog</fullName>
    </recommendedName>
</protein>
<sequence>MLSGDDLDAVLHKRLLSKETVFLGTSLTKVSSKFHELVKHLEGVKNEETNESSVIKGALDGVLKELNLYALEMQRGSLIGESHKEELEAYKSQEAKIEEDTIKIQNEIAGLKEELLQEKQVRRRREEYEALARRAAAHPCRAAGAAALAAAHAQVADLARESERLGDILDMRSKQFSTLMASVKDLQATFEEDKKDAKLDTEDDQSETTTKKDTENSAQTSSKKRKKRES</sequence>
<dbReference type="GO" id="GO:0000445">
    <property type="term" value="C:THO complex part of transcription export complex"/>
    <property type="evidence" value="ECO:0007669"/>
    <property type="project" value="InterPro"/>
</dbReference>
<name>A0A7S4D7F4_HETAK</name>
<evidence type="ECO:0000256" key="4">
    <source>
        <dbReference type="SAM" id="MobiDB-lite"/>
    </source>
</evidence>
<accession>A0A7S4D7F4</accession>
<dbReference type="InterPro" id="IPR008501">
    <property type="entry name" value="THOC7/Mft1"/>
</dbReference>
<organism evidence="5">
    <name type="scientific">Heterosigma akashiwo</name>
    <name type="common">Chromophytic alga</name>
    <name type="synonym">Heterosigma carterae</name>
    <dbReference type="NCBI Taxonomy" id="2829"/>
    <lineage>
        <taxon>Eukaryota</taxon>
        <taxon>Sar</taxon>
        <taxon>Stramenopiles</taxon>
        <taxon>Ochrophyta</taxon>
        <taxon>Raphidophyceae</taxon>
        <taxon>Chattonellales</taxon>
        <taxon>Chattonellaceae</taxon>
        <taxon>Heterosigma</taxon>
    </lineage>
</organism>
<dbReference type="Pfam" id="PF05615">
    <property type="entry name" value="THOC7"/>
    <property type="match status" value="1"/>
</dbReference>
<keyword evidence="3" id="KW-0175">Coiled coil</keyword>
<comment type="subcellular location">
    <subcellularLocation>
        <location evidence="1">Nucleus</location>
    </subcellularLocation>
</comment>
<dbReference type="EMBL" id="HBIU01025813">
    <property type="protein sequence ID" value="CAE0633232.1"/>
    <property type="molecule type" value="Transcribed_RNA"/>
</dbReference>
<dbReference type="GO" id="GO:0006397">
    <property type="term" value="P:mRNA processing"/>
    <property type="evidence" value="ECO:0007669"/>
    <property type="project" value="InterPro"/>
</dbReference>
<evidence type="ECO:0000256" key="2">
    <source>
        <dbReference type="ARBA" id="ARBA00023242"/>
    </source>
</evidence>
<dbReference type="AlphaFoldDB" id="A0A7S4D7F4"/>
<evidence type="ECO:0000256" key="3">
    <source>
        <dbReference type="SAM" id="Coils"/>
    </source>
</evidence>
<feature type="compositionally biased region" description="Basic and acidic residues" evidence="4">
    <location>
        <begin position="191"/>
        <end position="200"/>
    </location>
</feature>
<keyword evidence="2" id="KW-0539">Nucleus</keyword>
<proteinExistence type="predicted"/>
<feature type="region of interest" description="Disordered" evidence="4">
    <location>
        <begin position="190"/>
        <end position="230"/>
    </location>
</feature>
<evidence type="ECO:0000313" key="5">
    <source>
        <dbReference type="EMBL" id="CAE0633232.1"/>
    </source>
</evidence>
<gene>
    <name evidence="5" type="ORF">HAKA00212_LOCUS11945</name>
</gene>
<evidence type="ECO:0008006" key="6">
    <source>
        <dbReference type="Google" id="ProtNLM"/>
    </source>
</evidence>
<feature type="coiled-coil region" evidence="3">
    <location>
        <begin position="80"/>
        <end position="131"/>
    </location>
</feature>